<feature type="binding site" evidence="6">
    <location>
        <position position="471"/>
    </location>
    <ligand>
        <name>L-glutamate</name>
        <dbReference type="ChEBI" id="CHEBI:29985"/>
    </ligand>
</feature>
<evidence type="ECO:0000313" key="10">
    <source>
        <dbReference type="Proteomes" id="UP000678393"/>
    </source>
</evidence>
<dbReference type="InterPro" id="IPR043137">
    <property type="entry name" value="GGT_ssub_C"/>
</dbReference>
<dbReference type="GO" id="GO:0005886">
    <property type="term" value="C:plasma membrane"/>
    <property type="evidence" value="ECO:0007669"/>
    <property type="project" value="TreeGrafter"/>
</dbReference>
<evidence type="ECO:0000256" key="6">
    <source>
        <dbReference type="PIRSR" id="PIRSR600101-2"/>
    </source>
</evidence>
<feature type="binding site" evidence="6">
    <location>
        <position position="168"/>
    </location>
    <ligand>
        <name>L-glutamate</name>
        <dbReference type="ChEBI" id="CHEBI:29985"/>
    </ligand>
</feature>
<organism evidence="9 10">
    <name type="scientific">Candidula unifasciata</name>
    <dbReference type="NCBI Taxonomy" id="100452"/>
    <lineage>
        <taxon>Eukaryota</taxon>
        <taxon>Metazoa</taxon>
        <taxon>Spiralia</taxon>
        <taxon>Lophotrochozoa</taxon>
        <taxon>Mollusca</taxon>
        <taxon>Gastropoda</taxon>
        <taxon>Heterobranchia</taxon>
        <taxon>Euthyneura</taxon>
        <taxon>Panpulmonata</taxon>
        <taxon>Eupulmonata</taxon>
        <taxon>Stylommatophora</taxon>
        <taxon>Helicina</taxon>
        <taxon>Helicoidea</taxon>
        <taxon>Geomitridae</taxon>
        <taxon>Candidula</taxon>
    </lineage>
</organism>
<dbReference type="SUPFAM" id="SSF56235">
    <property type="entry name" value="N-terminal nucleophile aminohydrolases (Ntn hydrolases)"/>
    <property type="match status" value="1"/>
</dbReference>
<keyword evidence="1" id="KW-0645">Protease</keyword>
<evidence type="ECO:0000256" key="5">
    <source>
        <dbReference type="ARBA" id="ARBA00023315"/>
    </source>
</evidence>
<comment type="caution">
    <text evidence="9">The sequence shown here is derived from an EMBL/GenBank/DDBJ whole genome shotgun (WGS) entry which is preliminary data.</text>
</comment>
<name>A0A8S3YF35_9EUPU</name>
<keyword evidence="8" id="KW-0812">Transmembrane</keyword>
<feature type="binding site" evidence="6">
    <location>
        <begin position="490"/>
        <end position="491"/>
    </location>
    <ligand>
        <name>L-glutamate</name>
        <dbReference type="ChEBI" id="CHEBI:29985"/>
    </ligand>
</feature>
<dbReference type="OrthoDB" id="1081007at2759"/>
<feature type="binding site" evidence="6">
    <location>
        <position position="515"/>
    </location>
    <ligand>
        <name>L-glutamate</name>
        <dbReference type="ChEBI" id="CHEBI:29985"/>
    </ligand>
</feature>
<dbReference type="EMBL" id="CAJHNH020000174">
    <property type="protein sequence ID" value="CAG5115859.1"/>
    <property type="molecule type" value="Genomic_DNA"/>
</dbReference>
<keyword evidence="8" id="KW-1133">Transmembrane helix</keyword>
<evidence type="ECO:0000256" key="4">
    <source>
        <dbReference type="ARBA" id="ARBA00023180"/>
    </source>
</evidence>
<dbReference type="PRINTS" id="PR01210">
    <property type="entry name" value="GGTRANSPTASE"/>
</dbReference>
<dbReference type="AlphaFoldDB" id="A0A8S3YF35"/>
<feature type="region of interest" description="Disordered" evidence="7">
    <location>
        <begin position="16"/>
        <end position="59"/>
    </location>
</feature>
<dbReference type="Pfam" id="PF01019">
    <property type="entry name" value="G_glu_transpept"/>
    <property type="match status" value="1"/>
</dbReference>
<feature type="non-terminal residue" evidence="9">
    <location>
        <position position="1"/>
    </location>
</feature>
<dbReference type="GO" id="GO:0016746">
    <property type="term" value="F:acyltransferase activity"/>
    <property type="evidence" value="ECO:0007669"/>
    <property type="project" value="UniProtKB-KW"/>
</dbReference>
<dbReference type="InterPro" id="IPR029055">
    <property type="entry name" value="Ntn_hydrolases_N"/>
</dbReference>
<keyword evidence="3" id="KW-0378">Hydrolase</keyword>
<dbReference type="FunFam" id="1.10.246.130:FF:000005">
    <property type="entry name" value="Gamma-glutamyltranspeptidase 1, putative"/>
    <property type="match status" value="1"/>
</dbReference>
<reference evidence="9" key="1">
    <citation type="submission" date="2021-04" db="EMBL/GenBank/DDBJ databases">
        <authorList>
            <consortium name="Molecular Ecology Group"/>
        </authorList>
    </citation>
    <scope>NUCLEOTIDE SEQUENCE</scope>
</reference>
<keyword evidence="10" id="KW-1185">Reference proteome</keyword>
<evidence type="ECO:0000256" key="2">
    <source>
        <dbReference type="ARBA" id="ARBA00022679"/>
    </source>
</evidence>
<dbReference type="PANTHER" id="PTHR11686">
    <property type="entry name" value="GAMMA GLUTAMYL TRANSPEPTIDASE"/>
    <property type="match status" value="1"/>
</dbReference>
<sequence>MESIEQPFDSITRINAEMPDTTNDKAGLIETNSPSQRLFNGDSPKAESSPLHEAKSTNSILHGPQNRGLRIIIISSVVFALAVTVALIFTIYLEPKQVHGHAAVSCEDIRCSDIGLQILEDGGNAVDATVATAFCLGVVNPAHSGIGGGGFAIVHDHKLQKSVGYNFRETAPTSSQEPHQESSKVGVPGMVKGLAQMHKMHGKLPWKDLLQPAIKLAYEFTVSEELARALRSTDLALFRQSNLKDLFLIDGDFKDVNDSIRWPSLAATLKMIQNNPDSLYTGSLNDMFVNEYLSSIIISSDDLKNYSVGQPETLRTKFKELTVVGLPPPASGALTALMLNMIDKLSWKENQGNDSLVYHQLIEVYKFAYAHKSFLGDPAFNVNMDNVTAHLISPELAAELVAKINDNTTLFNISEYGTSQFFPSSSAGMSHISVIDSSELMVSVTLGINSQFGSKILLAETGILLNNALEDFNDFTESPNTYEPGKSSLSSMSPMIMFHSEHPCAHRLIIGASNGEKILTGIVETVVNSVVFKMSLADAGAAPRVHDQLVPNVTYCE</sequence>
<proteinExistence type="predicted"/>
<dbReference type="GO" id="GO:0006751">
    <property type="term" value="P:glutathione catabolic process"/>
    <property type="evidence" value="ECO:0007669"/>
    <property type="project" value="InterPro"/>
</dbReference>
<dbReference type="GO" id="GO:0036374">
    <property type="term" value="F:glutathione hydrolase activity"/>
    <property type="evidence" value="ECO:0007669"/>
    <property type="project" value="InterPro"/>
</dbReference>
<accession>A0A8S3YF35</accession>
<evidence type="ECO:0008006" key="11">
    <source>
        <dbReference type="Google" id="ProtNLM"/>
    </source>
</evidence>
<protein>
    <recommendedName>
        <fullName evidence="11">Gamma-glutamyltransferase</fullName>
    </recommendedName>
</protein>
<evidence type="ECO:0000256" key="3">
    <source>
        <dbReference type="ARBA" id="ARBA00022801"/>
    </source>
</evidence>
<evidence type="ECO:0000313" key="9">
    <source>
        <dbReference type="EMBL" id="CAG5115859.1"/>
    </source>
</evidence>
<dbReference type="Gene3D" id="1.10.246.130">
    <property type="match status" value="1"/>
</dbReference>
<evidence type="ECO:0000256" key="7">
    <source>
        <dbReference type="SAM" id="MobiDB-lite"/>
    </source>
</evidence>
<keyword evidence="4" id="KW-0325">Glycoprotein</keyword>
<dbReference type="PANTHER" id="PTHR11686:SF54">
    <property type="entry name" value="GLUTATHIONE HYDROLASE 7"/>
    <property type="match status" value="1"/>
</dbReference>
<dbReference type="InterPro" id="IPR043138">
    <property type="entry name" value="GGT_lsub"/>
</dbReference>
<evidence type="ECO:0000256" key="8">
    <source>
        <dbReference type="SAM" id="Phobius"/>
    </source>
</evidence>
<dbReference type="GO" id="GO:0006508">
    <property type="term" value="P:proteolysis"/>
    <property type="evidence" value="ECO:0007669"/>
    <property type="project" value="UniProtKB-KW"/>
</dbReference>
<dbReference type="InterPro" id="IPR000101">
    <property type="entry name" value="GGT_peptidase"/>
</dbReference>
<keyword evidence="5" id="KW-0012">Acyltransferase</keyword>
<keyword evidence="8" id="KW-0472">Membrane</keyword>
<keyword evidence="2" id="KW-0808">Transferase</keyword>
<dbReference type="Gene3D" id="3.60.20.40">
    <property type="match status" value="1"/>
</dbReference>
<gene>
    <name evidence="9" type="ORF">CUNI_LOCUS1417</name>
</gene>
<feature type="transmembrane region" description="Helical" evidence="8">
    <location>
        <begin position="71"/>
        <end position="93"/>
    </location>
</feature>
<evidence type="ECO:0000256" key="1">
    <source>
        <dbReference type="ARBA" id="ARBA00022670"/>
    </source>
</evidence>
<dbReference type="Proteomes" id="UP000678393">
    <property type="component" value="Unassembled WGS sequence"/>
</dbReference>